<reference evidence="3 4" key="1">
    <citation type="submission" date="2024-10" db="EMBL/GenBank/DDBJ databases">
        <title>The Natural Products Discovery Center: Release of the First 8490 Sequenced Strains for Exploring Actinobacteria Biosynthetic Diversity.</title>
        <authorList>
            <person name="Kalkreuter E."/>
            <person name="Kautsar S.A."/>
            <person name="Yang D."/>
            <person name="Bader C.D."/>
            <person name="Teijaro C.N."/>
            <person name="Fluegel L."/>
            <person name="Davis C.M."/>
            <person name="Simpson J.R."/>
            <person name="Lauterbach L."/>
            <person name="Steele A.D."/>
            <person name="Gui C."/>
            <person name="Meng S."/>
            <person name="Li G."/>
            <person name="Viehrig K."/>
            <person name="Ye F."/>
            <person name="Su P."/>
            <person name="Kiefer A.F."/>
            <person name="Nichols A."/>
            <person name="Cepeda A.J."/>
            <person name="Yan W."/>
            <person name="Fan B."/>
            <person name="Jiang Y."/>
            <person name="Adhikari A."/>
            <person name="Zheng C.-J."/>
            <person name="Schuster L."/>
            <person name="Cowan T.M."/>
            <person name="Smanski M.J."/>
            <person name="Chevrette M.G."/>
            <person name="De Carvalho L.P.S."/>
            <person name="Shen B."/>
        </authorList>
    </citation>
    <scope>NUCLEOTIDE SEQUENCE [LARGE SCALE GENOMIC DNA]</scope>
    <source>
        <strain evidence="3 4">NPDC020327</strain>
    </source>
</reference>
<evidence type="ECO:0000313" key="4">
    <source>
        <dbReference type="Proteomes" id="UP001611548"/>
    </source>
</evidence>
<dbReference type="EMBL" id="JBIRWE010000009">
    <property type="protein sequence ID" value="MFI1966473.1"/>
    <property type="molecule type" value="Genomic_DNA"/>
</dbReference>
<evidence type="ECO:0000313" key="3">
    <source>
        <dbReference type="EMBL" id="MFI1966473.1"/>
    </source>
</evidence>
<dbReference type="Pfam" id="PF10022">
    <property type="entry name" value="DUF2264"/>
    <property type="match status" value="1"/>
</dbReference>
<gene>
    <name evidence="3" type="ORF">ACH429_20580</name>
</gene>
<organism evidence="3 4">
    <name type="scientific">Streptomyces pathocidini</name>
    <dbReference type="NCBI Taxonomy" id="1650571"/>
    <lineage>
        <taxon>Bacteria</taxon>
        <taxon>Bacillati</taxon>
        <taxon>Actinomycetota</taxon>
        <taxon>Actinomycetes</taxon>
        <taxon>Kitasatosporales</taxon>
        <taxon>Streptomycetaceae</taxon>
        <taxon>Streptomyces</taxon>
    </lineage>
</organism>
<dbReference type="InterPro" id="IPR016624">
    <property type="entry name" value="UCP014753"/>
</dbReference>
<proteinExistence type="predicted"/>
<dbReference type="Pfam" id="PF20938">
    <property type="entry name" value="DUF2264_C"/>
    <property type="match status" value="1"/>
</dbReference>
<dbReference type="RefSeq" id="WP_079101395.1">
    <property type="nucleotide sequence ID" value="NZ_JBIRWE010000009.1"/>
</dbReference>
<protein>
    <submittedName>
        <fullName evidence="3">DUF2264 domain-containing protein</fullName>
    </submittedName>
</protein>
<keyword evidence="4" id="KW-1185">Reference proteome</keyword>
<feature type="domain" description="DUF2264" evidence="1">
    <location>
        <begin position="29"/>
        <end position="365"/>
    </location>
</feature>
<sequence>MARSDGATPEVAAASPSRLPFPGNALRTRADFQRALLQLVAPWEARLDGDWSVPGTTYGSDAAGLEGFARPLWGLAALAAGGGAYEGWPRIRRMLVRGTDPADTAYWGAPGDMDQRLVEAAAIGFALALAPGELWEPLTPKERWQLADWLRTAAAARSMPDNNWRLFAVLMNLGLQRVGEPYNQAVTAAAFERIEAFHRGGGWYSDGTEGQACDYYGPWALHFYALLHTALAHDPDPAVAARVRSRAERFAAEFRHWFADDGAALPLGRSLTYRFAQAAFWGALAYAEVPALPWGQVRGLWARHLRWWARQPVLDGDGALSVGYGYPNLLMSEQYNAPGSPYWACKAFLPLALPADHPFWTAEEEAAAPLPEPHAQPVAGLLLQRDAAGQVTALAAAPHSTYARHSEAKYAKFAYSTAFGFSVPSRGRTLEGAGADSALAVSEDGVHWRVREEHEETAVDERSVRATWRPFPDVVIDTTLIPAGPWHLRVHHIRTGRRLFTAEGGYCVPREPGGAVEAAPGMALVRGGGLVSGVRDLADGGGTGEGVRPGQVVLPDPNTHLLWPRTALPVLTAELAPGEHRLASGVFGARAEAPADWAVDWETAPTLS</sequence>
<comment type="caution">
    <text evidence="3">The sequence shown here is derived from an EMBL/GenBank/DDBJ whole genome shotgun (WGS) entry which is preliminary data.</text>
</comment>
<dbReference type="PIRSF" id="PIRSF014753">
    <property type="entry name" value="UCP014753"/>
    <property type="match status" value="1"/>
</dbReference>
<dbReference type="Proteomes" id="UP001611548">
    <property type="component" value="Unassembled WGS sequence"/>
</dbReference>
<accession>A0ABW7UV57</accession>
<name>A0ABW7UV57_9ACTN</name>
<dbReference type="InterPro" id="IPR049237">
    <property type="entry name" value="DUF2264_C"/>
</dbReference>
<evidence type="ECO:0000259" key="2">
    <source>
        <dbReference type="Pfam" id="PF20938"/>
    </source>
</evidence>
<evidence type="ECO:0000259" key="1">
    <source>
        <dbReference type="Pfam" id="PF10022"/>
    </source>
</evidence>
<dbReference type="InterPro" id="IPR049349">
    <property type="entry name" value="DUF2264_N"/>
</dbReference>
<dbReference type="PANTHER" id="PTHR35339">
    <property type="entry name" value="LINALOOL DEHYDRATASE_ISOMERASE DOMAIN-CONTAINING PROTEIN"/>
    <property type="match status" value="1"/>
</dbReference>
<feature type="domain" description="DUF2264" evidence="2">
    <location>
        <begin position="389"/>
        <end position="607"/>
    </location>
</feature>
<dbReference type="PANTHER" id="PTHR35339:SF4">
    <property type="entry name" value="LINALOOL DEHYDRATASE_ISOMERASE DOMAIN-CONTAINING PROTEIN"/>
    <property type="match status" value="1"/>
</dbReference>